<evidence type="ECO:0000259" key="8">
    <source>
        <dbReference type="SMART" id="SM01117"/>
    </source>
</evidence>
<dbReference type="InterPro" id="IPR001199">
    <property type="entry name" value="Cyt_B5-like_heme/steroid-bd"/>
</dbReference>
<keyword evidence="4" id="KW-0256">Endoplasmic reticulum</keyword>
<evidence type="ECO:0000256" key="4">
    <source>
        <dbReference type="ARBA" id="ARBA00022824"/>
    </source>
</evidence>
<keyword evidence="5" id="KW-0408">Iron</keyword>
<keyword evidence="7" id="KW-0472">Membrane</keyword>
<keyword evidence="2" id="KW-0349">Heme</keyword>
<dbReference type="InterPro" id="IPR036400">
    <property type="entry name" value="Cyt_B5-like_heme/steroid_sf"/>
</dbReference>
<evidence type="ECO:0000256" key="7">
    <source>
        <dbReference type="SAM" id="Phobius"/>
    </source>
</evidence>
<evidence type="ECO:0000256" key="5">
    <source>
        <dbReference type="ARBA" id="ARBA00023004"/>
    </source>
</evidence>
<keyword evidence="10" id="KW-1185">Reference proteome</keyword>
<sequence>MDYVEKRMAAEAQRPAGAEVASLATPINLLLLSLLALLTYTAFRPKKAVSTPSAPSPIVFRTFTPPELVPFSGLNNTPVYLSVRGRVFDVSNGRNFYGPGGPYENFAGRDASRGLAKGSFDPEMLTEDLQGELDTLEDLDAEELEALRGWEERFEEKYLVVGRLISCKEKEREEREKAEKA</sequence>
<keyword evidence="7" id="KW-1133">Transmembrane helix</keyword>
<protein>
    <recommendedName>
        <fullName evidence="8">Cytochrome b5 heme-binding domain-containing protein</fullName>
    </recommendedName>
</protein>
<dbReference type="SUPFAM" id="SSF55856">
    <property type="entry name" value="Cytochrome b5-like heme/steroid binding domain"/>
    <property type="match status" value="1"/>
</dbReference>
<comment type="subcellular location">
    <subcellularLocation>
        <location evidence="1">Endoplasmic reticulum</location>
    </subcellularLocation>
</comment>
<organism evidence="9 10">
    <name type="scientific">Botrytis paeoniae</name>
    <dbReference type="NCBI Taxonomy" id="278948"/>
    <lineage>
        <taxon>Eukaryota</taxon>
        <taxon>Fungi</taxon>
        <taxon>Dikarya</taxon>
        <taxon>Ascomycota</taxon>
        <taxon>Pezizomycotina</taxon>
        <taxon>Leotiomycetes</taxon>
        <taxon>Helotiales</taxon>
        <taxon>Sclerotiniaceae</taxon>
        <taxon>Botrytis</taxon>
    </lineage>
</organism>
<proteinExistence type="inferred from homology"/>
<keyword evidence="7" id="KW-0812">Transmembrane</keyword>
<name>A0A4Z1G085_9HELO</name>
<gene>
    <name evidence="9" type="ORF">BPAE_0038g00390</name>
</gene>
<evidence type="ECO:0000256" key="6">
    <source>
        <dbReference type="ARBA" id="ARBA00038357"/>
    </source>
</evidence>
<dbReference type="Proteomes" id="UP000297910">
    <property type="component" value="Unassembled WGS sequence"/>
</dbReference>
<reference evidence="9 10" key="1">
    <citation type="submission" date="2017-12" db="EMBL/GenBank/DDBJ databases">
        <title>Comparative genomics of Botrytis spp.</title>
        <authorList>
            <person name="Valero-Jimenez C.A."/>
            <person name="Tapia P."/>
            <person name="Veloso J."/>
            <person name="Silva-Moreno E."/>
            <person name="Staats M."/>
            <person name="Valdes J.H."/>
            <person name="Van Kan J.A.L."/>
        </authorList>
    </citation>
    <scope>NUCLEOTIDE SEQUENCE [LARGE SCALE GENOMIC DNA]</scope>
    <source>
        <strain evidence="9 10">Bp0003</strain>
    </source>
</reference>
<evidence type="ECO:0000256" key="3">
    <source>
        <dbReference type="ARBA" id="ARBA00022723"/>
    </source>
</evidence>
<evidence type="ECO:0000313" key="9">
    <source>
        <dbReference type="EMBL" id="TGO27693.1"/>
    </source>
</evidence>
<feature type="domain" description="Cytochrome b5 heme-binding" evidence="8">
    <location>
        <begin position="63"/>
        <end position="165"/>
    </location>
</feature>
<dbReference type="PANTHER" id="PTHR10281">
    <property type="entry name" value="MEMBRANE-ASSOCIATED PROGESTERONE RECEPTOR COMPONENT-RELATED"/>
    <property type="match status" value="1"/>
</dbReference>
<evidence type="ECO:0000256" key="2">
    <source>
        <dbReference type="ARBA" id="ARBA00022617"/>
    </source>
</evidence>
<dbReference type="Gene3D" id="3.10.120.10">
    <property type="entry name" value="Cytochrome b5-like heme/steroid binding domain"/>
    <property type="match status" value="1"/>
</dbReference>
<dbReference type="FunFam" id="3.10.120.10:FF:000003">
    <property type="entry name" value="membrane-associated progesterone receptor component 1"/>
    <property type="match status" value="1"/>
</dbReference>
<evidence type="ECO:0000313" key="10">
    <source>
        <dbReference type="Proteomes" id="UP000297910"/>
    </source>
</evidence>
<comment type="caution">
    <text evidence="9">The sequence shown here is derived from an EMBL/GenBank/DDBJ whole genome shotgun (WGS) entry which is preliminary data.</text>
</comment>
<dbReference type="SMART" id="SM01117">
    <property type="entry name" value="Cyt-b5"/>
    <property type="match status" value="1"/>
</dbReference>
<dbReference type="GO" id="GO:0005783">
    <property type="term" value="C:endoplasmic reticulum"/>
    <property type="evidence" value="ECO:0007669"/>
    <property type="project" value="UniProtKB-SubCell"/>
</dbReference>
<dbReference type="InterPro" id="IPR050577">
    <property type="entry name" value="MAPR/NEUFC/NENF-like"/>
</dbReference>
<evidence type="ECO:0000256" key="1">
    <source>
        <dbReference type="ARBA" id="ARBA00004240"/>
    </source>
</evidence>
<dbReference type="GO" id="GO:0020037">
    <property type="term" value="F:heme binding"/>
    <property type="evidence" value="ECO:0007669"/>
    <property type="project" value="UniProtKB-ARBA"/>
</dbReference>
<dbReference type="GO" id="GO:0016020">
    <property type="term" value="C:membrane"/>
    <property type="evidence" value="ECO:0007669"/>
    <property type="project" value="TreeGrafter"/>
</dbReference>
<feature type="transmembrane region" description="Helical" evidence="7">
    <location>
        <begin position="20"/>
        <end position="43"/>
    </location>
</feature>
<dbReference type="Pfam" id="PF00173">
    <property type="entry name" value="Cyt-b5"/>
    <property type="match status" value="1"/>
</dbReference>
<dbReference type="EMBL" id="PQXI01000038">
    <property type="protein sequence ID" value="TGO27693.1"/>
    <property type="molecule type" value="Genomic_DNA"/>
</dbReference>
<comment type="similarity">
    <text evidence="6">Belongs to the cytochrome b5 family. MAPR subfamily.</text>
</comment>
<dbReference type="GO" id="GO:0046872">
    <property type="term" value="F:metal ion binding"/>
    <property type="evidence" value="ECO:0007669"/>
    <property type="project" value="UniProtKB-KW"/>
</dbReference>
<accession>A0A4Z1G085</accession>
<dbReference type="PANTHER" id="PTHR10281:SF72">
    <property type="entry name" value="NEUDESIN"/>
    <property type="match status" value="1"/>
</dbReference>
<keyword evidence="3" id="KW-0479">Metal-binding</keyword>
<dbReference type="AlphaFoldDB" id="A0A4Z1G085"/>